<evidence type="ECO:0000313" key="1">
    <source>
        <dbReference type="EMBL" id="MSE05486.1"/>
    </source>
</evidence>
<name>A0A6A8LPW9_9LACO</name>
<gene>
    <name evidence="1" type="ORF">GKC34_06560</name>
</gene>
<dbReference type="EMBL" id="WKKZ01000256">
    <property type="protein sequence ID" value="MSE05486.1"/>
    <property type="molecule type" value="Genomic_DNA"/>
</dbReference>
<accession>A0A6A8LPW9</accession>
<feature type="non-terminal residue" evidence="1">
    <location>
        <position position="77"/>
    </location>
</feature>
<sequence length="77" mass="8737">MFKFFKNFALLTDMDIEKVRFLQKISLICLLLAVIRIPLASDINLVVSKLVPSSSFVDNPLFIASFNLSIKLLSFLD</sequence>
<dbReference type="AlphaFoldDB" id="A0A6A8LPW9"/>
<reference evidence="1 2" key="1">
    <citation type="submission" date="2019-11" db="EMBL/GenBank/DDBJ databases">
        <title>Draft Genome Sequence of Plant Growth-Promoting Rhizosphere-Associated Bacteria.</title>
        <authorList>
            <person name="Vasilyev I.Y."/>
            <person name="Radchenko V."/>
            <person name="Ilnitskaya E.V."/>
        </authorList>
    </citation>
    <scope>NUCLEOTIDE SEQUENCE [LARGE SCALE GENOMIC DNA]</scope>
    <source>
        <strain evidence="1 2">VRA_1sq_f</strain>
    </source>
</reference>
<proteinExistence type="predicted"/>
<protein>
    <submittedName>
        <fullName evidence="1">Uncharacterized protein</fullName>
    </submittedName>
</protein>
<dbReference type="Proteomes" id="UP000437575">
    <property type="component" value="Unassembled WGS sequence"/>
</dbReference>
<evidence type="ECO:0000313" key="2">
    <source>
        <dbReference type="Proteomes" id="UP000437575"/>
    </source>
</evidence>
<organism evidence="1 2">
    <name type="scientific">Ligilactobacillus salivarius</name>
    <dbReference type="NCBI Taxonomy" id="1624"/>
    <lineage>
        <taxon>Bacteria</taxon>
        <taxon>Bacillati</taxon>
        <taxon>Bacillota</taxon>
        <taxon>Bacilli</taxon>
        <taxon>Lactobacillales</taxon>
        <taxon>Lactobacillaceae</taxon>
        <taxon>Ligilactobacillus</taxon>
    </lineage>
</organism>
<comment type="caution">
    <text evidence="1">The sequence shown here is derived from an EMBL/GenBank/DDBJ whole genome shotgun (WGS) entry which is preliminary data.</text>
</comment>